<dbReference type="InterPro" id="IPR006315">
    <property type="entry name" value="OM_autotransptr_brl_dom"/>
</dbReference>
<evidence type="ECO:0000313" key="3">
    <source>
        <dbReference type="EMBL" id="MFC0227007.1"/>
    </source>
</evidence>
<evidence type="ECO:0000313" key="4">
    <source>
        <dbReference type="Proteomes" id="UP001589792"/>
    </source>
</evidence>
<organism evidence="3 4">
    <name type="scientific">Serratia aquatilis</name>
    <dbReference type="NCBI Taxonomy" id="1737515"/>
    <lineage>
        <taxon>Bacteria</taxon>
        <taxon>Pseudomonadati</taxon>
        <taxon>Pseudomonadota</taxon>
        <taxon>Gammaproteobacteria</taxon>
        <taxon>Enterobacterales</taxon>
        <taxon>Yersiniaceae</taxon>
        <taxon>Serratia</taxon>
    </lineage>
</organism>
<dbReference type="InterPro" id="IPR043990">
    <property type="entry name" value="AC_1"/>
</dbReference>
<evidence type="ECO:0000256" key="1">
    <source>
        <dbReference type="ARBA" id="ARBA00022729"/>
    </source>
</evidence>
<feature type="domain" description="Autotransporter" evidence="2">
    <location>
        <begin position="992"/>
        <end position="1277"/>
    </location>
</feature>
<dbReference type="NCBIfam" id="TIGR01414">
    <property type="entry name" value="autotrans_barl"/>
    <property type="match status" value="1"/>
</dbReference>
<dbReference type="PANTHER" id="PTHR12338">
    <property type="entry name" value="AUTOTRANSPORTER"/>
    <property type="match status" value="1"/>
</dbReference>
<evidence type="ECO:0000259" key="2">
    <source>
        <dbReference type="PROSITE" id="PS51208"/>
    </source>
</evidence>
<dbReference type="PROSITE" id="PS51208">
    <property type="entry name" value="AUTOTRANSPORTER"/>
    <property type="match status" value="1"/>
</dbReference>
<protein>
    <submittedName>
        <fullName evidence="3">Autotransporter outer membrane beta-barrel domain-containing protein</fullName>
    </submittedName>
</protein>
<dbReference type="InterPro" id="IPR036709">
    <property type="entry name" value="Autotransporte_beta_dom_sf"/>
</dbReference>
<dbReference type="Proteomes" id="UP001589792">
    <property type="component" value="Unassembled WGS sequence"/>
</dbReference>
<dbReference type="NCBIfam" id="TIGR04393">
    <property type="entry name" value="rpt_T5SS_PEPC"/>
    <property type="match status" value="4"/>
</dbReference>
<comment type="caution">
    <text evidence="3">The sequence shown here is derived from an EMBL/GenBank/DDBJ whole genome shotgun (WGS) entry which is preliminary data.</text>
</comment>
<dbReference type="SUPFAM" id="SSF51126">
    <property type="entry name" value="Pectin lyase-like"/>
    <property type="match status" value="2"/>
</dbReference>
<dbReference type="SMART" id="SM00869">
    <property type="entry name" value="Autotransporter"/>
    <property type="match status" value="1"/>
</dbReference>
<dbReference type="InterPro" id="IPR013425">
    <property type="entry name" value="Autotrns_rpt"/>
</dbReference>
<dbReference type="InterPro" id="IPR011050">
    <property type="entry name" value="Pectin_lyase_fold/virulence"/>
</dbReference>
<sequence>MRKKILPFVLRPMAAAMTAALLGYPLGALAINIEGGQTVIVPDTQSSPWNVGGNLLLGINGDGTLIIQNGGIVASSIGYLGAGSTGNVVVSGNGSLWQTGTIYVGHSNDSHGILTIENGGVVNAGVSYIGRVNGTTGQVLVSGAGSSLSTGSGSFFVGYGGVGSLKVENGAKVSTGLTLGIGYNVSNQPTGEGMVTVDGVGSSVNSTTTTVGSGSNGQLTIQNGAAVTNNNGNIGNTGILPGTGTVMVTGSGSTWTNMGTLTIGRSPGRQSGALYIENGGLVSANNVTGNGVLYFDQGTLRALSSRPDFINLTETDGLQLLSGGAVIDSNGFDISSSNAFTGVGSLTKQGAGTLLLNMAQQYTGATIVNAGTLQTGVANAFSNSSDVIVNGGILNLAGNAQLANRLSGSGGTIALNGATLTANNASATDNTLFAGTITGGDLIKTGAGQLTLTNNNTFGNVTVQQGTLQFSQASNSSISGDYTAQDGATTNIGQVNSTLSIGGTFTQQAGSILSATLGASPDITAQRAQLGGTLLINGFSDGPVPVTASDVVQQGYVFIHTIEGILGDFTNNPLVPSGVDYLIHEGQIANGGLDYELDFRLAWTQGDATEGTGDFTLGEDSAFNVDIALVNQTVPDGGFSSGWDGQSLVKNGVGRLLLSAQNSYTGSTTVNDGVLQFNLADSIVPSSNVIVNGGVLDLNGYNQQFNRLAGSGGEIQLNGASLNAVNTSATDDSVYTGNITGGGTFIKSGAGSLTLSGKTAWSGNTELQGGSLILDGSSGGAQLTSNIIGQSDTQLTLHNGAGLTGWIDPTNVALDATSHWNLTANSLVNNLSNSGTVTFVAPTASDFKTLTVEGNYQGNNGLLVLNTRLGDDASLTDKLIVAGNTSGNTRVQINNAGGSGAESLNGIEVISVAGQSDGEFVQTGRITAGAYDYSLGRGSSAENAQNWYLTSHAAERPEAGGYAANLSAANNMFVTGLHDREGERQFVNVLTGEQETTSMWLRNEGGHNRSRDTNGQLRTQANRYVMQLGGEIAQWSSNGVDRLHLGAMAGYGNSKNSTTSQMSGYNAKSSIDGYSLGVYGTWYANEADKVGLYVDSWAQYSWFNNSVDGQGLASEEYKSKGVTASVESGYTFKVGENAAKNATYFVQPKAQITWMGVKADDHKEANGTNVSGEGDGNIQTRLGVKAFMNGYAAQDKGKDRVFQPFVEANWIHNSKDFGTNMDGILVKQDGAANIVELKLGVEGQINKRVNLWGNLGQQVGNKGYSDTSAMLGVKYKF</sequence>
<dbReference type="Pfam" id="PF03797">
    <property type="entry name" value="Autotransporter"/>
    <property type="match status" value="1"/>
</dbReference>
<dbReference type="Gene3D" id="2.40.128.130">
    <property type="entry name" value="Autotransporter beta-domain"/>
    <property type="match status" value="1"/>
</dbReference>
<dbReference type="PANTHER" id="PTHR12338:SF5">
    <property type="entry name" value="ANTIGEN 43-RELATED"/>
    <property type="match status" value="1"/>
</dbReference>
<dbReference type="CDD" id="cd01344">
    <property type="entry name" value="PL2_Passenger_AT"/>
    <property type="match status" value="1"/>
</dbReference>
<dbReference type="InterPro" id="IPR050909">
    <property type="entry name" value="Bact_Autotransporter_VF"/>
</dbReference>
<name>A0ABV6EDC8_9GAMM</name>
<dbReference type="Pfam" id="PF12951">
    <property type="entry name" value="PATR"/>
    <property type="match status" value="4"/>
</dbReference>
<dbReference type="InterPro" id="IPR030895">
    <property type="entry name" value="T5SS_PEPC_rpt"/>
</dbReference>
<dbReference type="InterPro" id="IPR012332">
    <property type="entry name" value="Autotransporter_pectin_lyase_C"/>
</dbReference>
<dbReference type="Gene3D" id="2.160.20.20">
    <property type="match status" value="1"/>
</dbReference>
<dbReference type="NCBIfam" id="TIGR02601">
    <property type="entry name" value="autotrns_rpt"/>
    <property type="match status" value="4"/>
</dbReference>
<reference evidence="3 4" key="1">
    <citation type="submission" date="2024-09" db="EMBL/GenBank/DDBJ databases">
        <authorList>
            <person name="Sun Q."/>
            <person name="Mori K."/>
        </authorList>
    </citation>
    <scope>NUCLEOTIDE SEQUENCE [LARGE SCALE GENOMIC DNA]</scope>
    <source>
        <strain evidence="3 4">CCM 8626</strain>
    </source>
</reference>
<dbReference type="RefSeq" id="WP_380675149.1">
    <property type="nucleotide sequence ID" value="NZ_CP173186.1"/>
</dbReference>
<proteinExistence type="predicted"/>
<dbReference type="Pfam" id="PF18883">
    <property type="entry name" value="AC_1"/>
    <property type="match status" value="1"/>
</dbReference>
<dbReference type="EMBL" id="JBHLXG010000010">
    <property type="protein sequence ID" value="MFC0227007.1"/>
    <property type="molecule type" value="Genomic_DNA"/>
</dbReference>
<dbReference type="InterPro" id="IPR005546">
    <property type="entry name" value="Autotransporte_beta"/>
</dbReference>
<gene>
    <name evidence="3" type="ORF">ACFFJ3_10915</name>
</gene>
<dbReference type="SUPFAM" id="SSF103515">
    <property type="entry name" value="Autotransporter"/>
    <property type="match status" value="1"/>
</dbReference>
<keyword evidence="1" id="KW-0732">Signal</keyword>
<keyword evidence="4" id="KW-1185">Reference proteome</keyword>
<accession>A0ABV6EDC8</accession>